<organism evidence="2 3">
    <name type="scientific">Streptomyces lannensis</name>
    <dbReference type="NCBI Taxonomy" id="766498"/>
    <lineage>
        <taxon>Bacteria</taxon>
        <taxon>Bacillati</taxon>
        <taxon>Actinomycetota</taxon>
        <taxon>Actinomycetes</taxon>
        <taxon>Kitasatosporales</taxon>
        <taxon>Streptomycetaceae</taxon>
        <taxon>Streptomyces</taxon>
    </lineage>
</organism>
<dbReference type="EMBL" id="BAAAZA010000034">
    <property type="protein sequence ID" value="GAA3895511.1"/>
    <property type="molecule type" value="Genomic_DNA"/>
</dbReference>
<protein>
    <submittedName>
        <fullName evidence="2">Uncharacterized protein</fullName>
    </submittedName>
</protein>
<dbReference type="Proteomes" id="UP001501563">
    <property type="component" value="Unassembled WGS sequence"/>
</dbReference>
<reference evidence="3" key="1">
    <citation type="journal article" date="2019" name="Int. J. Syst. Evol. Microbiol.">
        <title>The Global Catalogue of Microorganisms (GCM) 10K type strain sequencing project: providing services to taxonomists for standard genome sequencing and annotation.</title>
        <authorList>
            <consortium name="The Broad Institute Genomics Platform"/>
            <consortium name="The Broad Institute Genome Sequencing Center for Infectious Disease"/>
            <person name="Wu L."/>
            <person name="Ma J."/>
        </authorList>
    </citation>
    <scope>NUCLEOTIDE SEQUENCE [LARGE SCALE GENOMIC DNA]</scope>
    <source>
        <strain evidence="3">JCM 16578</strain>
    </source>
</reference>
<gene>
    <name evidence="2" type="ORF">GCM10022207_74630</name>
</gene>
<sequence length="93" mass="9418">MDGEASEAAAPPMDGEALRFAAPPVDGDHSACSVLLAGHCSAASINTWQLEPPAAAPFTAPTDALYGVFVGHVPPGTALRAPPDLSVLSRLLI</sequence>
<proteinExistence type="predicted"/>
<accession>A0ABP7L5T3</accession>
<evidence type="ECO:0000313" key="2">
    <source>
        <dbReference type="EMBL" id="GAA3895511.1"/>
    </source>
</evidence>
<name>A0ABP7L5T3_9ACTN</name>
<comment type="caution">
    <text evidence="2">The sequence shown here is derived from an EMBL/GenBank/DDBJ whole genome shotgun (WGS) entry which is preliminary data.</text>
</comment>
<evidence type="ECO:0000256" key="1">
    <source>
        <dbReference type="SAM" id="MobiDB-lite"/>
    </source>
</evidence>
<evidence type="ECO:0000313" key="3">
    <source>
        <dbReference type="Proteomes" id="UP001501563"/>
    </source>
</evidence>
<keyword evidence="3" id="KW-1185">Reference proteome</keyword>
<dbReference type="RefSeq" id="WP_345553520.1">
    <property type="nucleotide sequence ID" value="NZ_BAAAZA010000034.1"/>
</dbReference>
<feature type="region of interest" description="Disordered" evidence="1">
    <location>
        <begin position="1"/>
        <end position="22"/>
    </location>
</feature>